<dbReference type="Gene3D" id="1.20.1280.50">
    <property type="match status" value="1"/>
</dbReference>
<name>A0AA40DL38_9PEZI</name>
<protein>
    <recommendedName>
        <fullName evidence="2">F-box domain-containing protein</fullName>
    </recommendedName>
</protein>
<organism evidence="3 4">
    <name type="scientific">Apiosordaria backusii</name>
    <dbReference type="NCBI Taxonomy" id="314023"/>
    <lineage>
        <taxon>Eukaryota</taxon>
        <taxon>Fungi</taxon>
        <taxon>Dikarya</taxon>
        <taxon>Ascomycota</taxon>
        <taxon>Pezizomycotina</taxon>
        <taxon>Sordariomycetes</taxon>
        <taxon>Sordariomycetidae</taxon>
        <taxon>Sordariales</taxon>
        <taxon>Lasiosphaeriaceae</taxon>
        <taxon>Apiosordaria</taxon>
    </lineage>
</organism>
<dbReference type="InterPro" id="IPR036047">
    <property type="entry name" value="F-box-like_dom_sf"/>
</dbReference>
<feature type="compositionally biased region" description="Basic and acidic residues" evidence="1">
    <location>
        <begin position="8"/>
        <end position="18"/>
    </location>
</feature>
<evidence type="ECO:0000256" key="1">
    <source>
        <dbReference type="SAM" id="MobiDB-lite"/>
    </source>
</evidence>
<dbReference type="Pfam" id="PF25499">
    <property type="entry name" value="Beta-prop_pof12"/>
    <property type="match status" value="1"/>
</dbReference>
<sequence>MASSYSKRLFDSLDKEAPSPRPPQRRKLKSTSSTTTSTVANLGLVPDLTPAQTRQWKQHSHTTRYTGPDLISPLSDELLLRVLSFLPLKQLLGVSLVSHRFYALACDSQLWRSLYYHRFVLPRARLIPGFGADADGSHHRNLFGRGLPDKLQRAVGFEGRRVGPFSDDEQEDPLLYYAPEEDKPNGAINWKRQYTIRSNWAKGKCKAAELVLGGGQGAYDVGEYGRGRRRRSKMLIKTVGGIAISADKQSGLRAWDLRDRKLLGRAGFVDNQNDEEVAHSAAPSCMAIDGSKLEDGILDIGLGFTDGSFGVWRLFTKDGRLKRRYRHEKSSNGELIEMAYSHPYLITATQAVLVSLYTFGTSTSSANDRTTTLPPPYLLTSLDSHTGEAPLSFSIRKTTSTVIASIAYTVETHVGWSFGVQDLHISPSAEESPTSTPEVTTTPIAHTLPLHLFRRPVDWIEDGFSRASISRCRVPAELSVYKPPFMPPMTNRSRILDPGRVSHYFSFYSDECGPKALCYNHPYLVVTLPDNTLSHYLARSDPSSLTITPGHRLWGHTSGISRAQVNSRGKAVSVCTRGDEMRVWALEGATLRETNVQSVVLRPEQAIPSNRQDGTGRYYDPTDIDQERDLVGFDDELIVVRKMNRSGGESLLIYDFT</sequence>
<dbReference type="EMBL" id="JAUKTV010000019">
    <property type="protein sequence ID" value="KAK0707195.1"/>
    <property type="molecule type" value="Genomic_DNA"/>
</dbReference>
<comment type="caution">
    <text evidence="3">The sequence shown here is derived from an EMBL/GenBank/DDBJ whole genome shotgun (WGS) entry which is preliminary data.</text>
</comment>
<dbReference type="SUPFAM" id="SSF81383">
    <property type="entry name" value="F-box domain"/>
    <property type="match status" value="1"/>
</dbReference>
<dbReference type="AlphaFoldDB" id="A0AA40DL38"/>
<gene>
    <name evidence="3" type="ORF">B0T21DRAFT_298846</name>
</gene>
<dbReference type="InterPro" id="IPR011047">
    <property type="entry name" value="Quinoprotein_ADH-like_sf"/>
</dbReference>
<dbReference type="Proteomes" id="UP001172159">
    <property type="component" value="Unassembled WGS sequence"/>
</dbReference>
<dbReference type="InterPro" id="IPR001810">
    <property type="entry name" value="F-box_dom"/>
</dbReference>
<evidence type="ECO:0000313" key="3">
    <source>
        <dbReference type="EMBL" id="KAK0707195.1"/>
    </source>
</evidence>
<feature type="domain" description="F-box" evidence="2">
    <location>
        <begin position="68"/>
        <end position="114"/>
    </location>
</feature>
<evidence type="ECO:0000313" key="4">
    <source>
        <dbReference type="Proteomes" id="UP001172159"/>
    </source>
</evidence>
<keyword evidence="4" id="KW-1185">Reference proteome</keyword>
<evidence type="ECO:0000259" key="2">
    <source>
        <dbReference type="PROSITE" id="PS50181"/>
    </source>
</evidence>
<reference evidence="3" key="1">
    <citation type="submission" date="2023-06" db="EMBL/GenBank/DDBJ databases">
        <title>Genome-scale phylogeny and comparative genomics of the fungal order Sordariales.</title>
        <authorList>
            <consortium name="Lawrence Berkeley National Laboratory"/>
            <person name="Hensen N."/>
            <person name="Bonometti L."/>
            <person name="Westerberg I."/>
            <person name="Brannstrom I.O."/>
            <person name="Guillou S."/>
            <person name="Cros-Aarteil S."/>
            <person name="Calhoun S."/>
            <person name="Haridas S."/>
            <person name="Kuo A."/>
            <person name="Mondo S."/>
            <person name="Pangilinan J."/>
            <person name="Riley R."/>
            <person name="Labutti K."/>
            <person name="Andreopoulos B."/>
            <person name="Lipzen A."/>
            <person name="Chen C."/>
            <person name="Yanf M."/>
            <person name="Daum C."/>
            <person name="Ng V."/>
            <person name="Clum A."/>
            <person name="Steindorff A."/>
            <person name="Ohm R."/>
            <person name="Martin F."/>
            <person name="Silar P."/>
            <person name="Natvig D."/>
            <person name="Lalanne C."/>
            <person name="Gautier V."/>
            <person name="Ament-Velasquez S.L."/>
            <person name="Kruys A."/>
            <person name="Hutchinson M.I."/>
            <person name="Powell A.J."/>
            <person name="Barry K."/>
            <person name="Miller A.N."/>
            <person name="Grigoriev I.V."/>
            <person name="Debuchy R."/>
            <person name="Gladieux P."/>
            <person name="Thoren M.H."/>
            <person name="Johannesson H."/>
        </authorList>
    </citation>
    <scope>NUCLEOTIDE SEQUENCE</scope>
    <source>
        <strain evidence="3">CBS 540.89</strain>
    </source>
</reference>
<proteinExistence type="predicted"/>
<accession>A0AA40DL38</accession>
<dbReference type="SMART" id="SM00256">
    <property type="entry name" value="FBOX"/>
    <property type="match status" value="1"/>
</dbReference>
<dbReference type="SUPFAM" id="SSF50998">
    <property type="entry name" value="Quinoprotein alcohol dehydrogenase-like"/>
    <property type="match status" value="1"/>
</dbReference>
<feature type="region of interest" description="Disordered" evidence="1">
    <location>
        <begin position="1"/>
        <end position="36"/>
    </location>
</feature>
<dbReference type="Pfam" id="PF12937">
    <property type="entry name" value="F-box-like"/>
    <property type="match status" value="1"/>
</dbReference>
<dbReference type="PROSITE" id="PS50181">
    <property type="entry name" value="FBOX"/>
    <property type="match status" value="1"/>
</dbReference>